<evidence type="ECO:0000313" key="1">
    <source>
        <dbReference type="EMBL" id="KAK4389768.1"/>
    </source>
</evidence>
<comment type="caution">
    <text evidence="1">The sequence shown here is derived from an EMBL/GenBank/DDBJ whole genome shotgun (WGS) entry which is preliminary data.</text>
</comment>
<keyword evidence="2" id="KW-1185">Reference proteome</keyword>
<protein>
    <recommendedName>
        <fullName evidence="3">Retrotransposon Copia-like N-terminal domain-containing protein</fullName>
    </recommendedName>
</protein>
<dbReference type="AlphaFoldDB" id="A0AAE1WAI1"/>
<evidence type="ECO:0008006" key="3">
    <source>
        <dbReference type="Google" id="ProtNLM"/>
    </source>
</evidence>
<proteinExistence type="predicted"/>
<reference evidence="1" key="1">
    <citation type="submission" date="2020-06" db="EMBL/GenBank/DDBJ databases">
        <authorList>
            <person name="Li T."/>
            <person name="Hu X."/>
            <person name="Zhang T."/>
            <person name="Song X."/>
            <person name="Zhang H."/>
            <person name="Dai N."/>
            <person name="Sheng W."/>
            <person name="Hou X."/>
            <person name="Wei L."/>
        </authorList>
    </citation>
    <scope>NUCLEOTIDE SEQUENCE</scope>
    <source>
        <strain evidence="1">K16</strain>
        <tissue evidence="1">Leaf</tissue>
    </source>
</reference>
<organism evidence="1 2">
    <name type="scientific">Sesamum angolense</name>
    <dbReference type="NCBI Taxonomy" id="2727404"/>
    <lineage>
        <taxon>Eukaryota</taxon>
        <taxon>Viridiplantae</taxon>
        <taxon>Streptophyta</taxon>
        <taxon>Embryophyta</taxon>
        <taxon>Tracheophyta</taxon>
        <taxon>Spermatophyta</taxon>
        <taxon>Magnoliopsida</taxon>
        <taxon>eudicotyledons</taxon>
        <taxon>Gunneridae</taxon>
        <taxon>Pentapetalae</taxon>
        <taxon>asterids</taxon>
        <taxon>lamiids</taxon>
        <taxon>Lamiales</taxon>
        <taxon>Pedaliaceae</taxon>
        <taxon>Sesamum</taxon>
    </lineage>
</organism>
<gene>
    <name evidence="1" type="ORF">Sango_2313800</name>
</gene>
<dbReference type="Proteomes" id="UP001289374">
    <property type="component" value="Unassembled WGS sequence"/>
</dbReference>
<sequence>MARQKILGISLDSIGYLPQSYFHVNRKSETLGISFVNPKPTWKIMSKNLLTVILDNNKFNGTNYTDWLRNLRIALDYENQGYIMDKPLPQTLPDGSSSEERETFERWHADHRKVRSIILVSMSNDVQKHI</sequence>
<dbReference type="EMBL" id="JACGWL010000013">
    <property type="protein sequence ID" value="KAK4389768.1"/>
    <property type="molecule type" value="Genomic_DNA"/>
</dbReference>
<accession>A0AAE1WAI1</accession>
<reference evidence="1" key="2">
    <citation type="journal article" date="2024" name="Plant">
        <title>Genomic evolution and insights into agronomic trait innovations of Sesamum species.</title>
        <authorList>
            <person name="Miao H."/>
            <person name="Wang L."/>
            <person name="Qu L."/>
            <person name="Liu H."/>
            <person name="Sun Y."/>
            <person name="Le M."/>
            <person name="Wang Q."/>
            <person name="Wei S."/>
            <person name="Zheng Y."/>
            <person name="Lin W."/>
            <person name="Duan Y."/>
            <person name="Cao H."/>
            <person name="Xiong S."/>
            <person name="Wang X."/>
            <person name="Wei L."/>
            <person name="Li C."/>
            <person name="Ma Q."/>
            <person name="Ju M."/>
            <person name="Zhao R."/>
            <person name="Li G."/>
            <person name="Mu C."/>
            <person name="Tian Q."/>
            <person name="Mei H."/>
            <person name="Zhang T."/>
            <person name="Gao T."/>
            <person name="Zhang H."/>
        </authorList>
    </citation>
    <scope>NUCLEOTIDE SEQUENCE</scope>
    <source>
        <strain evidence="1">K16</strain>
    </source>
</reference>
<name>A0AAE1WAI1_9LAMI</name>
<evidence type="ECO:0000313" key="2">
    <source>
        <dbReference type="Proteomes" id="UP001289374"/>
    </source>
</evidence>